<keyword evidence="1" id="KW-0812">Transmembrane</keyword>
<feature type="transmembrane region" description="Helical" evidence="1">
    <location>
        <begin position="5"/>
        <end position="26"/>
    </location>
</feature>
<feature type="transmembrane region" description="Helical" evidence="1">
    <location>
        <begin position="110"/>
        <end position="133"/>
    </location>
</feature>
<evidence type="ECO:0000313" key="2">
    <source>
        <dbReference type="EMBL" id="SMG44267.1"/>
    </source>
</evidence>
<name>A0A1X7KTP5_9BACL</name>
<keyword evidence="1" id="KW-0472">Membrane</keyword>
<proteinExistence type="predicted"/>
<evidence type="ECO:0000313" key="3">
    <source>
        <dbReference type="Proteomes" id="UP000193834"/>
    </source>
</evidence>
<protein>
    <submittedName>
        <fullName evidence="2">Uncharacterized protein</fullName>
    </submittedName>
</protein>
<accession>A0A1X7KTP5</accession>
<dbReference type="EMBL" id="FXAZ01000003">
    <property type="protein sequence ID" value="SMG44267.1"/>
    <property type="molecule type" value="Genomic_DNA"/>
</dbReference>
<feature type="transmembrane region" description="Helical" evidence="1">
    <location>
        <begin position="77"/>
        <end position="98"/>
    </location>
</feature>
<organism evidence="2 3">
    <name type="scientific">Paenibacillus aquistagni</name>
    <dbReference type="NCBI Taxonomy" id="1852522"/>
    <lineage>
        <taxon>Bacteria</taxon>
        <taxon>Bacillati</taxon>
        <taxon>Bacillota</taxon>
        <taxon>Bacilli</taxon>
        <taxon>Bacillales</taxon>
        <taxon>Paenibacillaceae</taxon>
        <taxon>Paenibacillus</taxon>
    </lineage>
</organism>
<keyword evidence="3" id="KW-1185">Reference proteome</keyword>
<dbReference type="OrthoDB" id="2660529at2"/>
<dbReference type="RefSeq" id="WP_085494810.1">
    <property type="nucleotide sequence ID" value="NZ_FXAZ01000003.1"/>
</dbReference>
<evidence type="ECO:0000256" key="1">
    <source>
        <dbReference type="SAM" id="Phobius"/>
    </source>
</evidence>
<feature type="transmembrane region" description="Helical" evidence="1">
    <location>
        <begin position="46"/>
        <end position="65"/>
    </location>
</feature>
<gene>
    <name evidence="2" type="ORF">SAMN06295960_2633</name>
</gene>
<sequence length="140" mass="16240">MRKFLYLNVLSAYFGFLFFVEVHLAFNVSRIARLTGWEPEFVMNSILLLNLLLIPLIGVVYIFILAPHFTSLNNLNYISCVSWFVYFIGFSYVFTSLFPIVNPEDKANKVVGLITIFAACAYPFYILFIIFLARQRGQNR</sequence>
<dbReference type="AlphaFoldDB" id="A0A1X7KTP5"/>
<dbReference type="Proteomes" id="UP000193834">
    <property type="component" value="Unassembled WGS sequence"/>
</dbReference>
<keyword evidence="1" id="KW-1133">Transmembrane helix</keyword>
<reference evidence="2 3" key="1">
    <citation type="submission" date="2017-04" db="EMBL/GenBank/DDBJ databases">
        <authorList>
            <person name="Afonso C.L."/>
            <person name="Miller P.J."/>
            <person name="Scott M.A."/>
            <person name="Spackman E."/>
            <person name="Goraichik I."/>
            <person name="Dimitrov K.M."/>
            <person name="Suarez D.L."/>
            <person name="Swayne D.E."/>
        </authorList>
    </citation>
    <scope>NUCLEOTIDE SEQUENCE [LARGE SCALE GENOMIC DNA]</scope>
    <source>
        <strain evidence="2 3">11</strain>
    </source>
</reference>